<proteinExistence type="predicted"/>
<keyword evidence="3" id="KW-1185">Reference proteome</keyword>
<gene>
    <name evidence="2" type="ORF">GCM10007977_060990</name>
</gene>
<comment type="caution">
    <text evidence="2">The sequence shown here is derived from an EMBL/GenBank/DDBJ whole genome shotgun (WGS) entry which is preliminary data.</text>
</comment>
<sequence>MPRSAGVVDPGRRVGGAGRDGPHGPDGGLSTNNATGAGFLRQEFPAPALNPEPLTGEAVMAKVVHAARITAPDGAIWRTCSDCGQLTALPQNVERCTNCGDQAAKSGGRR</sequence>
<evidence type="ECO:0000313" key="3">
    <source>
        <dbReference type="Proteomes" id="UP000642070"/>
    </source>
</evidence>
<protein>
    <submittedName>
        <fullName evidence="2">Uncharacterized protein</fullName>
    </submittedName>
</protein>
<feature type="region of interest" description="Disordered" evidence="1">
    <location>
        <begin position="1"/>
        <end position="41"/>
    </location>
</feature>
<evidence type="ECO:0000313" key="2">
    <source>
        <dbReference type="EMBL" id="GGM51000.1"/>
    </source>
</evidence>
<organism evidence="2 3">
    <name type="scientific">Dactylosporangium sucinum</name>
    <dbReference type="NCBI Taxonomy" id="1424081"/>
    <lineage>
        <taxon>Bacteria</taxon>
        <taxon>Bacillati</taxon>
        <taxon>Actinomycetota</taxon>
        <taxon>Actinomycetes</taxon>
        <taxon>Micromonosporales</taxon>
        <taxon>Micromonosporaceae</taxon>
        <taxon>Dactylosporangium</taxon>
    </lineage>
</organism>
<dbReference type="AlphaFoldDB" id="A0A917X1N5"/>
<evidence type="ECO:0000256" key="1">
    <source>
        <dbReference type="SAM" id="MobiDB-lite"/>
    </source>
</evidence>
<dbReference type="EMBL" id="BMPI01000033">
    <property type="protein sequence ID" value="GGM51000.1"/>
    <property type="molecule type" value="Genomic_DNA"/>
</dbReference>
<reference evidence="2" key="2">
    <citation type="submission" date="2020-09" db="EMBL/GenBank/DDBJ databases">
        <authorList>
            <person name="Sun Q."/>
            <person name="Ohkuma M."/>
        </authorList>
    </citation>
    <scope>NUCLEOTIDE SEQUENCE</scope>
    <source>
        <strain evidence="2">JCM 19831</strain>
    </source>
</reference>
<reference evidence="2" key="1">
    <citation type="journal article" date="2014" name="Int. J. Syst. Evol. Microbiol.">
        <title>Complete genome sequence of Corynebacterium casei LMG S-19264T (=DSM 44701T), isolated from a smear-ripened cheese.</title>
        <authorList>
            <consortium name="US DOE Joint Genome Institute (JGI-PGF)"/>
            <person name="Walter F."/>
            <person name="Albersmeier A."/>
            <person name="Kalinowski J."/>
            <person name="Ruckert C."/>
        </authorList>
    </citation>
    <scope>NUCLEOTIDE SEQUENCE</scope>
    <source>
        <strain evidence="2">JCM 19831</strain>
    </source>
</reference>
<accession>A0A917X1N5</accession>
<feature type="compositionally biased region" description="Gly residues" evidence="1">
    <location>
        <begin position="13"/>
        <end position="27"/>
    </location>
</feature>
<name>A0A917X1N5_9ACTN</name>
<dbReference type="Proteomes" id="UP000642070">
    <property type="component" value="Unassembled WGS sequence"/>
</dbReference>